<feature type="site" description="Important for substrate specificity" evidence="3">
    <location>
        <position position="168"/>
    </location>
</feature>
<dbReference type="STRING" id="1817756.A2140_09180"/>
<dbReference type="InterPro" id="IPR035994">
    <property type="entry name" value="Nucleoside_phosphorylase_sf"/>
</dbReference>
<gene>
    <name evidence="5" type="ORF">A2140_09180</name>
</gene>
<comment type="catalytic activity">
    <reaction evidence="3">
        <text>a purine D-ribonucleoside + phosphate = a purine nucleobase + alpha-D-ribose 1-phosphate</text>
        <dbReference type="Rhea" id="RHEA:19805"/>
        <dbReference type="ChEBI" id="CHEBI:26386"/>
        <dbReference type="ChEBI" id="CHEBI:43474"/>
        <dbReference type="ChEBI" id="CHEBI:57720"/>
        <dbReference type="ChEBI" id="CHEBI:142355"/>
        <dbReference type="EC" id="2.4.2.1"/>
    </reaction>
</comment>
<dbReference type="GO" id="GO:0019509">
    <property type="term" value="P:L-methionine salvage from methylthioadenosine"/>
    <property type="evidence" value="ECO:0007669"/>
    <property type="project" value="TreeGrafter"/>
</dbReference>
<dbReference type="InterPro" id="IPR000845">
    <property type="entry name" value="Nucleoside_phosphorylase_d"/>
</dbReference>
<feature type="site" description="Important for substrate specificity" evidence="3">
    <location>
        <position position="222"/>
    </location>
</feature>
<dbReference type="NCBIfam" id="TIGR01694">
    <property type="entry name" value="MTAP"/>
    <property type="match status" value="1"/>
</dbReference>
<sequence>MTVVAIIGGSGLTRLKNLEITRREVVRTPYGEPSAPMVFGNLSGREVLFLPRHGAGHTIPPHEVNYRANLWALRNAAIGKVIAVNAVGGVTTDFQAPGTLAVPDQIIDYTWGRAHTFFGSDAGQVTHVDFTHPYCESMRVLLIEAAKRAKMPIQTRGCYGATQGPRFESAAEVARLERDGCDIVGMTGMPEAGLARELELCYACVAVVVNPAAGKVKEDISLKEIEKQLEAGMAKVRTLLEQVIPLIKD</sequence>
<dbReference type="PANTHER" id="PTHR42679">
    <property type="entry name" value="S-METHYL-5'-THIOADENOSINE PHOSPHORYLASE"/>
    <property type="match status" value="1"/>
</dbReference>
<comment type="similarity">
    <text evidence="3">Belongs to the PNP/MTAP phosphorylase family. MTAP subfamily.</text>
</comment>
<evidence type="ECO:0000313" key="5">
    <source>
        <dbReference type="EMBL" id="OGI37969.1"/>
    </source>
</evidence>
<keyword evidence="2 3" id="KW-0808">Transferase</keyword>
<dbReference type="GO" id="GO:0017061">
    <property type="term" value="F:S-methyl-5-thioadenosine phosphorylase activity"/>
    <property type="evidence" value="ECO:0007669"/>
    <property type="project" value="InterPro"/>
</dbReference>
<evidence type="ECO:0000259" key="4">
    <source>
        <dbReference type="Pfam" id="PF01048"/>
    </source>
</evidence>
<reference evidence="5 6" key="1">
    <citation type="journal article" date="2016" name="Nat. Commun.">
        <title>Thousands of microbial genomes shed light on interconnected biogeochemical processes in an aquifer system.</title>
        <authorList>
            <person name="Anantharaman K."/>
            <person name="Brown C.T."/>
            <person name="Hug L.A."/>
            <person name="Sharon I."/>
            <person name="Castelle C.J."/>
            <person name="Probst A.J."/>
            <person name="Thomas B.C."/>
            <person name="Singh A."/>
            <person name="Wilkins M.J."/>
            <person name="Karaoz U."/>
            <person name="Brodie E.L."/>
            <person name="Williams K.H."/>
            <person name="Hubbard S.S."/>
            <person name="Banfield J.F."/>
        </authorList>
    </citation>
    <scope>NUCLEOTIDE SEQUENCE [LARGE SCALE GENOMIC DNA]</scope>
</reference>
<dbReference type="CDD" id="cd09010">
    <property type="entry name" value="MTAP_SsMTAPII_like_MTIP"/>
    <property type="match status" value="1"/>
</dbReference>
<evidence type="ECO:0000256" key="1">
    <source>
        <dbReference type="ARBA" id="ARBA00022676"/>
    </source>
</evidence>
<evidence type="ECO:0000313" key="6">
    <source>
        <dbReference type="Proteomes" id="UP000178379"/>
    </source>
</evidence>
<dbReference type="AlphaFoldDB" id="A0A1F6SZ37"/>
<feature type="binding site" evidence="3">
    <location>
        <position position="187"/>
    </location>
    <ligand>
        <name>phosphate</name>
        <dbReference type="ChEBI" id="CHEBI:43474"/>
    </ligand>
</feature>
<comment type="caution">
    <text evidence="5">The sequence shown here is derived from an EMBL/GenBank/DDBJ whole genome shotgun (WGS) entry which is preliminary data.</text>
</comment>
<feature type="binding site" evidence="3">
    <location>
        <position position="10"/>
    </location>
    <ligand>
        <name>phosphate</name>
        <dbReference type="ChEBI" id="CHEBI:43474"/>
    </ligand>
</feature>
<dbReference type="Gene3D" id="3.40.50.1580">
    <property type="entry name" value="Nucleoside phosphorylase domain"/>
    <property type="match status" value="1"/>
</dbReference>
<evidence type="ECO:0000256" key="2">
    <source>
        <dbReference type="ARBA" id="ARBA00022679"/>
    </source>
</evidence>
<feature type="binding site" evidence="3">
    <location>
        <position position="186"/>
    </location>
    <ligand>
        <name>substrate</name>
    </ligand>
</feature>
<dbReference type="SUPFAM" id="SSF53167">
    <property type="entry name" value="Purine and uridine phosphorylases"/>
    <property type="match status" value="1"/>
</dbReference>
<dbReference type="EC" id="2.4.2.1" evidence="3"/>
<dbReference type="Proteomes" id="UP000178379">
    <property type="component" value="Unassembled WGS sequence"/>
</dbReference>
<dbReference type="HAMAP" id="MF_01963">
    <property type="entry name" value="MTAP"/>
    <property type="match status" value="1"/>
</dbReference>
<comment type="function">
    <text evidence="3">Purine nucleoside phosphorylase which is highly specific for 6-oxopurine nucleosides. Cleaves guanosine or inosine to respective bases and sugar-1-phosphate molecules. Involved in purine salvage.</text>
</comment>
<feature type="domain" description="Nucleoside phosphorylase" evidence="4">
    <location>
        <begin position="4"/>
        <end position="244"/>
    </location>
</feature>
<comment type="subunit">
    <text evidence="3">Homohexamer. Dimer of a homotrimer.</text>
</comment>
<dbReference type="GO" id="GO:0005829">
    <property type="term" value="C:cytosol"/>
    <property type="evidence" value="ECO:0007669"/>
    <property type="project" value="TreeGrafter"/>
</dbReference>
<dbReference type="PANTHER" id="PTHR42679:SF2">
    <property type="entry name" value="S-METHYL-5'-THIOADENOSINE PHOSPHORYLASE"/>
    <property type="match status" value="1"/>
</dbReference>
<dbReference type="EMBL" id="MFSQ01000134">
    <property type="protein sequence ID" value="OGI37969.1"/>
    <property type="molecule type" value="Genomic_DNA"/>
</dbReference>
<accession>A0A1F6SZ37</accession>
<organism evidence="5 6">
    <name type="scientific">Candidatus Muproteobacteria bacterium RBG_16_62_13</name>
    <dbReference type="NCBI Taxonomy" id="1817756"/>
    <lineage>
        <taxon>Bacteria</taxon>
        <taxon>Pseudomonadati</taxon>
        <taxon>Pseudomonadota</taxon>
        <taxon>Candidatus Muproteobacteria</taxon>
    </lineage>
</organism>
<feature type="binding site" evidence="3">
    <location>
        <begin position="52"/>
        <end position="53"/>
    </location>
    <ligand>
        <name>phosphate</name>
        <dbReference type="ChEBI" id="CHEBI:43474"/>
    </ligand>
</feature>
<dbReference type="GO" id="GO:0006166">
    <property type="term" value="P:purine ribonucleoside salvage"/>
    <property type="evidence" value="ECO:0007669"/>
    <property type="project" value="UniProtKB-UniRule"/>
</dbReference>
<dbReference type="UniPathway" id="UPA00606"/>
<dbReference type="NCBIfam" id="NF006599">
    <property type="entry name" value="PRK09136.1"/>
    <property type="match status" value="1"/>
</dbReference>
<feature type="binding site" evidence="3">
    <location>
        <begin position="210"/>
        <end position="212"/>
    </location>
    <ligand>
        <name>substrate</name>
    </ligand>
</feature>
<keyword evidence="3" id="KW-0660">Purine salvage</keyword>
<dbReference type="InterPro" id="IPR010044">
    <property type="entry name" value="MTAP"/>
</dbReference>
<comment type="caution">
    <text evidence="3">Lacks conserved residue(s) required for the propagation of feature annotation.</text>
</comment>
<comment type="pathway">
    <text evidence="3">Purine metabolism; purine nucleoside salvage.</text>
</comment>
<dbReference type="Pfam" id="PF01048">
    <property type="entry name" value="PNP_UDP_1"/>
    <property type="match status" value="1"/>
</dbReference>
<keyword evidence="1 3" id="KW-0328">Glycosyltransferase</keyword>
<proteinExistence type="inferred from homology"/>
<comment type="miscellaneous">
    <text evidence="3">Although this enzyme belongs to the family of MTA phosphorylases based on sequence homology, it has been shown that conserved amino acid substitutions in the substrate binding pocket convert the substrate specificity of this enzyme from 6-aminopurines to 6-oxopurines.</text>
</comment>
<name>A0A1F6SZ37_9PROT</name>
<evidence type="ECO:0000256" key="3">
    <source>
        <dbReference type="HAMAP-Rule" id="MF_01963"/>
    </source>
</evidence>
<protein>
    <recommendedName>
        <fullName evidence="3">Probable 6-oxopurine nucleoside phosphorylase</fullName>
        <ecNumber evidence="3">2.4.2.1</ecNumber>
    </recommendedName>
    <alternativeName>
        <fullName evidence="3">Purine nucleoside phosphorylase</fullName>
        <shortName evidence="3">PNP</shortName>
    </alternativeName>
</protein>